<reference evidence="1" key="1">
    <citation type="journal article" date="2025" name="Int. J. Syst. Evol. Microbiol.">
        <title>Inconstantimicrobium mannanitabidum sp. nov., a novel member of the family Clostridiaceae isolated from anoxic soil under the treatment of reductive soil disinfestation.</title>
        <authorList>
            <person name="Ueki A."/>
            <person name="Tonouchi A."/>
            <person name="Honma S."/>
            <person name="Kaku N."/>
            <person name="Ueki K."/>
        </authorList>
    </citation>
    <scope>NUCLEOTIDE SEQUENCE</scope>
    <source>
        <strain evidence="1">TW13</strain>
    </source>
</reference>
<evidence type="ECO:0000313" key="2">
    <source>
        <dbReference type="Proteomes" id="UP001058074"/>
    </source>
</evidence>
<organism evidence="1 2">
    <name type="scientific">Inconstantimicrobium mannanitabidum</name>
    <dbReference type="NCBI Taxonomy" id="1604901"/>
    <lineage>
        <taxon>Bacteria</taxon>
        <taxon>Bacillati</taxon>
        <taxon>Bacillota</taxon>
        <taxon>Clostridia</taxon>
        <taxon>Eubacteriales</taxon>
        <taxon>Clostridiaceae</taxon>
        <taxon>Inconstantimicrobium</taxon>
    </lineage>
</organism>
<dbReference type="EMBL" id="BROD01000001">
    <property type="protein sequence ID" value="GKX66688.1"/>
    <property type="molecule type" value="Genomic_DNA"/>
</dbReference>
<dbReference type="Proteomes" id="UP001058074">
    <property type="component" value="Unassembled WGS sequence"/>
</dbReference>
<evidence type="ECO:0000313" key="1">
    <source>
        <dbReference type="EMBL" id="GKX66688.1"/>
    </source>
</evidence>
<gene>
    <name evidence="1" type="ORF">rsdtw13_19460</name>
</gene>
<comment type="caution">
    <text evidence="1">The sequence shown here is derived from an EMBL/GenBank/DDBJ whole genome shotgun (WGS) entry which is preliminary data.</text>
</comment>
<sequence length="421" mass="50888">MESLTNFLHDDYQEDLRNIAQTQSEKYEEALERYRDNFISELILIKESKMPEEDKDYKFLYNLITSISIEEVAMFFDSLIQIYIEWIDTNGQQALNKFEKLLKDFQLLSFNKNLENDILFRGRFSKSILTHWDMFHIPYNKRYLISNQRYSLTGQPLLYLGFSVFDVVSELDGDFNDFSEINFSTFKVMKPFKVFDLRNEFYKYFRYNPLHDLIDDSEYLQFTGYHKKANFEKLRLEFYKLILSSVCSFQKRKEHKGFSFCEEYVLPQMLAQIIKKNNFEGIIYCSTRFKDKANDNEHKTVYKDNLALFTNYCREHVYDRKLYDKFKISNPTNYNQIRQVSLEQIEEICDKIKILDNEKGFKDYYLVGAEIKEKFSNIKIDESEYFNHKIGKMHVYLVYNILIDIRNECMRKRRKVYGDNN</sequence>
<accession>A0ACB5RCC7</accession>
<name>A0ACB5RCC7_9CLOT</name>
<keyword evidence="2" id="KW-1185">Reference proteome</keyword>
<proteinExistence type="predicted"/>
<protein>
    <submittedName>
        <fullName evidence="1">Uncharacterized protein</fullName>
    </submittedName>
</protein>